<evidence type="ECO:0000259" key="1">
    <source>
        <dbReference type="Pfam" id="PF02771"/>
    </source>
</evidence>
<protein>
    <submittedName>
        <fullName evidence="2">Unannotated protein</fullName>
    </submittedName>
</protein>
<sequence length="80" mass="8869">MDFEETPEEAAFRAECRAFLDQHSTVKAAGAPRNTMSTLSDDELAHVQACRDWQLKKAENGWAGLTWPVEYGGRGLTGLQ</sequence>
<dbReference type="GO" id="GO:0050660">
    <property type="term" value="F:flavin adenine dinucleotide binding"/>
    <property type="evidence" value="ECO:0007669"/>
    <property type="project" value="InterPro"/>
</dbReference>
<dbReference type="AlphaFoldDB" id="A0A6J6H7L4"/>
<dbReference type="SUPFAM" id="SSF56645">
    <property type="entry name" value="Acyl-CoA dehydrogenase NM domain-like"/>
    <property type="match status" value="1"/>
</dbReference>
<reference evidence="2" key="1">
    <citation type="submission" date="2020-05" db="EMBL/GenBank/DDBJ databases">
        <authorList>
            <person name="Chiriac C."/>
            <person name="Salcher M."/>
            <person name="Ghai R."/>
            <person name="Kavagutti S V."/>
        </authorList>
    </citation>
    <scope>NUCLEOTIDE SEQUENCE</scope>
</reference>
<accession>A0A6J6H7L4</accession>
<dbReference type="Pfam" id="PF02771">
    <property type="entry name" value="Acyl-CoA_dh_N"/>
    <property type="match status" value="1"/>
</dbReference>
<dbReference type="GO" id="GO:0016627">
    <property type="term" value="F:oxidoreductase activity, acting on the CH-CH group of donors"/>
    <property type="evidence" value="ECO:0007669"/>
    <property type="project" value="InterPro"/>
</dbReference>
<gene>
    <name evidence="2" type="ORF">UFOPK1827_01121</name>
</gene>
<organism evidence="2">
    <name type="scientific">freshwater metagenome</name>
    <dbReference type="NCBI Taxonomy" id="449393"/>
    <lineage>
        <taxon>unclassified sequences</taxon>
        <taxon>metagenomes</taxon>
        <taxon>ecological metagenomes</taxon>
    </lineage>
</organism>
<dbReference type="InterPro" id="IPR037069">
    <property type="entry name" value="AcylCoA_DH/ox_N_sf"/>
</dbReference>
<proteinExistence type="predicted"/>
<dbReference type="InterPro" id="IPR009100">
    <property type="entry name" value="AcylCoA_DH/oxidase_NM_dom_sf"/>
</dbReference>
<dbReference type="InterPro" id="IPR013786">
    <property type="entry name" value="AcylCoA_DH/ox_N"/>
</dbReference>
<evidence type="ECO:0000313" key="2">
    <source>
        <dbReference type="EMBL" id="CAB4608730.1"/>
    </source>
</evidence>
<feature type="domain" description="Acyl-CoA dehydrogenase/oxidase N-terminal" evidence="1">
    <location>
        <begin position="6"/>
        <end position="77"/>
    </location>
</feature>
<dbReference type="Gene3D" id="1.10.540.10">
    <property type="entry name" value="Acyl-CoA dehydrogenase/oxidase, N-terminal domain"/>
    <property type="match status" value="1"/>
</dbReference>
<dbReference type="EMBL" id="CAEZUO010000051">
    <property type="protein sequence ID" value="CAB4608730.1"/>
    <property type="molecule type" value="Genomic_DNA"/>
</dbReference>
<name>A0A6J6H7L4_9ZZZZ</name>